<accession>A0A919R1F7</accession>
<evidence type="ECO:0000256" key="1">
    <source>
        <dbReference type="ARBA" id="ARBA00022722"/>
    </source>
</evidence>
<comment type="similarity">
    <text evidence="9">Belongs to the CRISPR-associated endonuclease Cas1 family.</text>
</comment>
<evidence type="ECO:0000256" key="5">
    <source>
        <dbReference type="ARBA" id="ARBA00022842"/>
    </source>
</evidence>
<keyword evidence="5 9" id="KW-0460">Magnesium</keyword>
<dbReference type="GO" id="GO:0051607">
    <property type="term" value="P:defense response to virus"/>
    <property type="evidence" value="ECO:0007669"/>
    <property type="project" value="UniProtKB-UniRule"/>
</dbReference>
<dbReference type="Pfam" id="PF01867">
    <property type="entry name" value="Cas_Cas1"/>
    <property type="match status" value="1"/>
</dbReference>
<evidence type="ECO:0000256" key="6">
    <source>
        <dbReference type="ARBA" id="ARBA00023118"/>
    </source>
</evidence>
<sequence>MPTAARTYWLTTACRIRRKDQSLRIERVDGSPVHIPVTDVRDIVACESVDINTAVIGLLNRHRINVHFLSAYGDYAGSLLTSDTSTSGQTVIAQARLAGDPAASLAVARSLVLSAGANVRRVVDRKLLTRPMEVLQTSVAGATTREELMGAEGTFRRSAWAVLDTRLPEWLRLGGRSRRPPLNAGNAFVSYVNGIIYARVLSAIRLTPLHTGVAFLHSSMERQRHSLVLDLAEVFKPMFAERLLLRLAGRGQLKPAHFDVEVNQAMLSESGRKLVVQTVRDELAVTVQHRTLGRNVAYDELLYLEALQLTRTCLEGTPYKPFKIWW</sequence>
<dbReference type="PANTHER" id="PTHR43219:SF2">
    <property type="entry name" value="CRISPR-ASSOCIATED ENDONUCLEASE CAS1"/>
    <property type="match status" value="1"/>
</dbReference>
<evidence type="ECO:0000256" key="7">
    <source>
        <dbReference type="ARBA" id="ARBA00023125"/>
    </source>
</evidence>
<feature type="binding site" evidence="9">
    <location>
        <position position="217"/>
    </location>
    <ligand>
        <name>Mn(2+)</name>
        <dbReference type="ChEBI" id="CHEBI:29035"/>
    </ligand>
</feature>
<keyword evidence="7 9" id="KW-0238">DNA-binding</keyword>
<dbReference type="InterPro" id="IPR019858">
    <property type="entry name" value="CRISPR-assoc_Cas1_HMARI/TNEAP"/>
</dbReference>
<dbReference type="NCBIfam" id="TIGR00287">
    <property type="entry name" value="cas1"/>
    <property type="match status" value="1"/>
</dbReference>
<proteinExistence type="inferred from homology"/>
<comment type="caution">
    <text evidence="10">The sequence shown here is derived from an EMBL/GenBank/DDBJ whole genome shotgun (WGS) entry which is preliminary data.</text>
</comment>
<comment type="cofactor">
    <cofactor evidence="9">
        <name>Mg(2+)</name>
        <dbReference type="ChEBI" id="CHEBI:18420"/>
    </cofactor>
    <cofactor evidence="9">
        <name>Mn(2+)</name>
        <dbReference type="ChEBI" id="CHEBI:29035"/>
    </cofactor>
</comment>
<keyword evidence="6 9" id="KW-0051">Antiviral defense</keyword>
<dbReference type="GO" id="GO:0046872">
    <property type="term" value="F:metal ion binding"/>
    <property type="evidence" value="ECO:0007669"/>
    <property type="project" value="UniProtKB-UniRule"/>
</dbReference>
<keyword evidence="11" id="KW-1185">Reference proteome</keyword>
<dbReference type="InterPro" id="IPR002729">
    <property type="entry name" value="CRISPR-assoc_Cas1"/>
</dbReference>
<evidence type="ECO:0000313" key="11">
    <source>
        <dbReference type="Proteomes" id="UP000655287"/>
    </source>
</evidence>
<reference evidence="10" key="1">
    <citation type="submission" date="2021-01" db="EMBL/GenBank/DDBJ databases">
        <title>Whole genome shotgun sequence of Sphaerisporangium rufum NBRC 109079.</title>
        <authorList>
            <person name="Komaki H."/>
            <person name="Tamura T."/>
        </authorList>
    </citation>
    <scope>NUCLEOTIDE SEQUENCE</scope>
    <source>
        <strain evidence="10">NBRC 109079</strain>
    </source>
</reference>
<name>A0A919R1F7_9ACTN</name>
<evidence type="ECO:0000256" key="2">
    <source>
        <dbReference type="ARBA" id="ARBA00022723"/>
    </source>
</evidence>
<feature type="binding site" evidence="9">
    <location>
        <position position="152"/>
    </location>
    <ligand>
        <name>Mn(2+)</name>
        <dbReference type="ChEBI" id="CHEBI:29035"/>
    </ligand>
</feature>
<dbReference type="Gene3D" id="3.100.10.20">
    <property type="entry name" value="CRISPR-associated endonuclease Cas1, N-terminal domain"/>
    <property type="match status" value="1"/>
</dbReference>
<keyword evidence="2 9" id="KW-0479">Metal-binding</keyword>
<feature type="binding site" evidence="9">
    <location>
        <position position="233"/>
    </location>
    <ligand>
        <name>Mn(2+)</name>
        <dbReference type="ChEBI" id="CHEBI:29035"/>
    </ligand>
</feature>
<evidence type="ECO:0000256" key="9">
    <source>
        <dbReference type="HAMAP-Rule" id="MF_01470"/>
    </source>
</evidence>
<dbReference type="RefSeq" id="WP_203983271.1">
    <property type="nucleotide sequence ID" value="NZ_BOOU01000024.1"/>
</dbReference>
<dbReference type="Proteomes" id="UP000655287">
    <property type="component" value="Unassembled WGS sequence"/>
</dbReference>
<gene>
    <name evidence="9 10" type="primary">cas1</name>
    <name evidence="10" type="ORF">Sru01_16330</name>
</gene>
<evidence type="ECO:0000256" key="8">
    <source>
        <dbReference type="ARBA" id="ARBA00023211"/>
    </source>
</evidence>
<keyword evidence="8 9" id="KW-0464">Manganese</keyword>
<comment type="function">
    <text evidence="9">CRISPR (clustered regularly interspaced short palindromic repeat), is an adaptive immune system that provides protection against mobile genetic elements (viruses, transposable elements and conjugative plasmids). CRISPR clusters contain spacers, sequences complementary to antecedent mobile elements, and target invading nucleic acids. CRISPR clusters are transcribed and processed into CRISPR RNA (crRNA). Acts as a dsDNA endonuclease. Involved in the integration of spacer DNA into the CRISPR cassette.</text>
</comment>
<dbReference type="GO" id="GO:0003677">
    <property type="term" value="F:DNA binding"/>
    <property type="evidence" value="ECO:0007669"/>
    <property type="project" value="UniProtKB-KW"/>
</dbReference>
<dbReference type="InterPro" id="IPR042206">
    <property type="entry name" value="CRISPR-assoc_Cas1_C"/>
</dbReference>
<evidence type="ECO:0000256" key="4">
    <source>
        <dbReference type="ARBA" id="ARBA00022801"/>
    </source>
</evidence>
<dbReference type="GO" id="GO:0004520">
    <property type="term" value="F:DNA endonuclease activity"/>
    <property type="evidence" value="ECO:0007669"/>
    <property type="project" value="InterPro"/>
</dbReference>
<dbReference type="AlphaFoldDB" id="A0A919R1F7"/>
<dbReference type="Gene3D" id="1.20.120.920">
    <property type="entry name" value="CRISPR-associated endonuclease Cas1, C-terminal domain"/>
    <property type="match status" value="1"/>
</dbReference>
<dbReference type="PANTHER" id="PTHR43219">
    <property type="entry name" value="CRISPR-ASSOCIATED ENDONUCLEASE CAS1"/>
    <property type="match status" value="1"/>
</dbReference>
<keyword evidence="1 9" id="KW-0540">Nuclease</keyword>
<dbReference type="GO" id="GO:0043571">
    <property type="term" value="P:maintenance of CRISPR repeat elements"/>
    <property type="evidence" value="ECO:0007669"/>
    <property type="project" value="UniProtKB-UniRule"/>
</dbReference>
<dbReference type="EMBL" id="BOOU01000024">
    <property type="protein sequence ID" value="GII76651.1"/>
    <property type="molecule type" value="Genomic_DNA"/>
</dbReference>
<keyword evidence="3 9" id="KW-0255">Endonuclease</keyword>
<dbReference type="InterPro" id="IPR042211">
    <property type="entry name" value="CRISPR-assoc_Cas1_N"/>
</dbReference>
<keyword evidence="4 9" id="KW-0378">Hydrolase</keyword>
<organism evidence="10 11">
    <name type="scientific">Sphaerisporangium rufum</name>
    <dbReference type="NCBI Taxonomy" id="1381558"/>
    <lineage>
        <taxon>Bacteria</taxon>
        <taxon>Bacillati</taxon>
        <taxon>Actinomycetota</taxon>
        <taxon>Actinomycetes</taxon>
        <taxon>Streptosporangiales</taxon>
        <taxon>Streptosporangiaceae</taxon>
        <taxon>Sphaerisporangium</taxon>
    </lineage>
</organism>
<comment type="subunit">
    <text evidence="9">Homodimer, forms a heterotetramer with a Cas2 homodimer.</text>
</comment>
<dbReference type="HAMAP" id="MF_01470">
    <property type="entry name" value="Cas1"/>
    <property type="match status" value="1"/>
</dbReference>
<dbReference type="GO" id="GO:0016787">
    <property type="term" value="F:hydrolase activity"/>
    <property type="evidence" value="ECO:0007669"/>
    <property type="project" value="UniProtKB-KW"/>
</dbReference>
<evidence type="ECO:0000256" key="3">
    <source>
        <dbReference type="ARBA" id="ARBA00022759"/>
    </source>
</evidence>
<evidence type="ECO:0000313" key="10">
    <source>
        <dbReference type="EMBL" id="GII76651.1"/>
    </source>
</evidence>
<protein>
    <recommendedName>
        <fullName evidence="9">CRISPR-associated endonuclease Cas1</fullName>
        <ecNumber evidence="9">3.1.-.-</ecNumber>
    </recommendedName>
</protein>
<dbReference type="EC" id="3.1.-.-" evidence="9"/>